<feature type="transmembrane region" description="Helical" evidence="7">
    <location>
        <begin position="197"/>
        <end position="217"/>
    </location>
</feature>
<feature type="transmembrane region" description="Helical" evidence="7">
    <location>
        <begin position="264"/>
        <end position="287"/>
    </location>
</feature>
<feature type="region of interest" description="Disordered" evidence="6">
    <location>
        <begin position="503"/>
        <end position="531"/>
    </location>
</feature>
<feature type="transmembrane region" description="Helical" evidence="7">
    <location>
        <begin position="238"/>
        <end position="258"/>
    </location>
</feature>
<feature type="transmembrane region" description="Helical" evidence="7">
    <location>
        <begin position="167"/>
        <end position="191"/>
    </location>
</feature>
<feature type="transmembrane region" description="Helical" evidence="7">
    <location>
        <begin position="132"/>
        <end position="155"/>
    </location>
</feature>
<organism evidence="9 10">
    <name type="scientific">Cristinia sonorae</name>
    <dbReference type="NCBI Taxonomy" id="1940300"/>
    <lineage>
        <taxon>Eukaryota</taxon>
        <taxon>Fungi</taxon>
        <taxon>Dikarya</taxon>
        <taxon>Basidiomycota</taxon>
        <taxon>Agaricomycotina</taxon>
        <taxon>Agaricomycetes</taxon>
        <taxon>Agaricomycetidae</taxon>
        <taxon>Agaricales</taxon>
        <taxon>Pleurotineae</taxon>
        <taxon>Stephanosporaceae</taxon>
        <taxon>Cristinia</taxon>
    </lineage>
</organism>
<evidence type="ECO:0000256" key="2">
    <source>
        <dbReference type="ARBA" id="ARBA00022448"/>
    </source>
</evidence>
<evidence type="ECO:0000256" key="4">
    <source>
        <dbReference type="ARBA" id="ARBA00022989"/>
    </source>
</evidence>
<feature type="domain" description="Major facilitator superfamily (MFS) profile" evidence="8">
    <location>
        <begin position="42"/>
        <end position="500"/>
    </location>
</feature>
<evidence type="ECO:0000256" key="6">
    <source>
        <dbReference type="SAM" id="MobiDB-lite"/>
    </source>
</evidence>
<dbReference type="EMBL" id="JAEVFJ010000004">
    <property type="protein sequence ID" value="KAH8105285.1"/>
    <property type="molecule type" value="Genomic_DNA"/>
</dbReference>
<comment type="subcellular location">
    <subcellularLocation>
        <location evidence="1">Membrane</location>
        <topology evidence="1">Multi-pass membrane protein</topology>
    </subcellularLocation>
</comment>
<evidence type="ECO:0000313" key="9">
    <source>
        <dbReference type="EMBL" id="KAH8105285.1"/>
    </source>
</evidence>
<dbReference type="SUPFAM" id="SSF103473">
    <property type="entry name" value="MFS general substrate transporter"/>
    <property type="match status" value="1"/>
</dbReference>
<keyword evidence="3 7" id="KW-0812">Transmembrane</keyword>
<feature type="transmembrane region" description="Helical" evidence="7">
    <location>
        <begin position="397"/>
        <end position="416"/>
    </location>
</feature>
<dbReference type="PROSITE" id="PS50850">
    <property type="entry name" value="MFS"/>
    <property type="match status" value="1"/>
</dbReference>
<dbReference type="InterPro" id="IPR011701">
    <property type="entry name" value="MFS"/>
</dbReference>
<keyword evidence="2" id="KW-0813">Transport</keyword>
<dbReference type="Pfam" id="PF07690">
    <property type="entry name" value="MFS_1"/>
    <property type="match status" value="1"/>
</dbReference>
<dbReference type="Proteomes" id="UP000813824">
    <property type="component" value="Unassembled WGS sequence"/>
</dbReference>
<dbReference type="GO" id="GO:0022857">
    <property type="term" value="F:transmembrane transporter activity"/>
    <property type="evidence" value="ECO:0007669"/>
    <property type="project" value="InterPro"/>
</dbReference>
<dbReference type="PANTHER" id="PTHR42718:SF9">
    <property type="entry name" value="MAJOR FACILITATOR SUPERFAMILY MULTIDRUG TRANSPORTER MFSC"/>
    <property type="match status" value="1"/>
</dbReference>
<feature type="transmembrane region" description="Helical" evidence="7">
    <location>
        <begin position="107"/>
        <end position="126"/>
    </location>
</feature>
<name>A0A8K0XTW1_9AGAR</name>
<protein>
    <submittedName>
        <fullName evidence="9">MFS general substrate transporter</fullName>
    </submittedName>
</protein>
<accession>A0A8K0XTW1</accession>
<keyword evidence="5 7" id="KW-0472">Membrane</keyword>
<evidence type="ECO:0000313" key="10">
    <source>
        <dbReference type="Proteomes" id="UP000813824"/>
    </source>
</evidence>
<feature type="transmembrane region" description="Helical" evidence="7">
    <location>
        <begin position="40"/>
        <end position="58"/>
    </location>
</feature>
<evidence type="ECO:0000256" key="7">
    <source>
        <dbReference type="SAM" id="Phobius"/>
    </source>
</evidence>
<evidence type="ECO:0000256" key="1">
    <source>
        <dbReference type="ARBA" id="ARBA00004141"/>
    </source>
</evidence>
<dbReference type="OrthoDB" id="440755at2759"/>
<dbReference type="PANTHER" id="PTHR42718">
    <property type="entry name" value="MAJOR FACILITATOR SUPERFAMILY MULTIDRUG TRANSPORTER MFSC"/>
    <property type="match status" value="1"/>
</dbReference>
<sequence>MALDLPTSTSRPDADNASLSPVPTIVEGRLPQNISVARKYTLLVIFCLAQFTDAANGSSLFPALPILEETFDITPSESAWIISAFGLTFASFLLISGKISDVYNPKYAFIIGFAVLGIFSLIAGFMKDKIALIVIRALCGIAASLTIPSSLTLIVNLFPDPSQQARAIGMFGGCGALGNISGIFLGAIFVQFASWRWVFWFVSLIAIPVAAVCIFLIPNPRPDPRSSVPTGYAKWRSLDLVGVGILTAALILFIYAITSGSNGGWGTAGILVPLIISVLMIVAFFVWETKIPVSIAAVPPQTWFLPNFSVLFAVALVPSLWFVTSFTIFPTLWQTYYHWSVISVAARLVPVGVICFAVSFSGGLSRYTSPKYILLPAQVLVLGATVLLRFGDAPDKYFRFILPGFIIGAAGCMLTYTHGNIAIFRTSPPAMAGTVGAIYNGALQLGSAVGLSAVTSIQTSVEKTHGGPSSFAGRAAAFWFVCGVVGLELISIAVFYRVDAEKSTEGAEPSGEGKEEDVDMKRQDNFNEMAV</sequence>
<feature type="transmembrane region" description="Helical" evidence="7">
    <location>
        <begin position="372"/>
        <end position="391"/>
    </location>
</feature>
<dbReference type="AlphaFoldDB" id="A0A8K0XTW1"/>
<gene>
    <name evidence="9" type="ORF">BXZ70DRAFT_515372</name>
</gene>
<dbReference type="Gene3D" id="1.20.1250.20">
    <property type="entry name" value="MFS general substrate transporter like domains"/>
    <property type="match status" value="2"/>
</dbReference>
<dbReference type="GO" id="GO:0016020">
    <property type="term" value="C:membrane"/>
    <property type="evidence" value="ECO:0007669"/>
    <property type="project" value="UniProtKB-SubCell"/>
</dbReference>
<evidence type="ECO:0000256" key="3">
    <source>
        <dbReference type="ARBA" id="ARBA00022692"/>
    </source>
</evidence>
<comment type="caution">
    <text evidence="9">The sequence shown here is derived from an EMBL/GenBank/DDBJ whole genome shotgun (WGS) entry which is preliminary data.</text>
</comment>
<feature type="transmembrane region" description="Helical" evidence="7">
    <location>
        <begin position="437"/>
        <end position="457"/>
    </location>
</feature>
<dbReference type="InterPro" id="IPR036259">
    <property type="entry name" value="MFS_trans_sf"/>
</dbReference>
<proteinExistence type="predicted"/>
<feature type="transmembrane region" description="Helical" evidence="7">
    <location>
        <begin position="477"/>
        <end position="496"/>
    </location>
</feature>
<feature type="transmembrane region" description="Helical" evidence="7">
    <location>
        <begin position="336"/>
        <end position="360"/>
    </location>
</feature>
<feature type="transmembrane region" description="Helical" evidence="7">
    <location>
        <begin position="78"/>
        <end position="95"/>
    </location>
</feature>
<evidence type="ECO:0000256" key="5">
    <source>
        <dbReference type="ARBA" id="ARBA00023136"/>
    </source>
</evidence>
<feature type="transmembrane region" description="Helical" evidence="7">
    <location>
        <begin position="308"/>
        <end position="330"/>
    </location>
</feature>
<reference evidence="9" key="1">
    <citation type="journal article" date="2021" name="New Phytol.">
        <title>Evolutionary innovations through gain and loss of genes in the ectomycorrhizal Boletales.</title>
        <authorList>
            <person name="Wu G."/>
            <person name="Miyauchi S."/>
            <person name="Morin E."/>
            <person name="Kuo A."/>
            <person name="Drula E."/>
            <person name="Varga T."/>
            <person name="Kohler A."/>
            <person name="Feng B."/>
            <person name="Cao Y."/>
            <person name="Lipzen A."/>
            <person name="Daum C."/>
            <person name="Hundley H."/>
            <person name="Pangilinan J."/>
            <person name="Johnson J."/>
            <person name="Barry K."/>
            <person name="LaButti K."/>
            <person name="Ng V."/>
            <person name="Ahrendt S."/>
            <person name="Min B."/>
            <person name="Choi I.G."/>
            <person name="Park H."/>
            <person name="Plett J.M."/>
            <person name="Magnuson J."/>
            <person name="Spatafora J.W."/>
            <person name="Nagy L.G."/>
            <person name="Henrissat B."/>
            <person name="Grigoriev I.V."/>
            <person name="Yang Z.L."/>
            <person name="Xu J."/>
            <person name="Martin F.M."/>
        </authorList>
    </citation>
    <scope>NUCLEOTIDE SEQUENCE</scope>
    <source>
        <strain evidence="9">KKN 215</strain>
    </source>
</reference>
<keyword evidence="4 7" id="KW-1133">Transmembrane helix</keyword>
<evidence type="ECO:0000259" key="8">
    <source>
        <dbReference type="PROSITE" id="PS50850"/>
    </source>
</evidence>
<dbReference type="InterPro" id="IPR020846">
    <property type="entry name" value="MFS_dom"/>
</dbReference>
<keyword evidence="10" id="KW-1185">Reference proteome</keyword>